<evidence type="ECO:0000256" key="2">
    <source>
        <dbReference type="SAM" id="Phobius"/>
    </source>
</evidence>
<keyword evidence="2" id="KW-1133">Transmembrane helix</keyword>
<organism evidence="3 4">
    <name type="scientific">Prauserella rugosa</name>
    <dbReference type="NCBI Taxonomy" id="43354"/>
    <lineage>
        <taxon>Bacteria</taxon>
        <taxon>Bacillati</taxon>
        <taxon>Actinomycetota</taxon>
        <taxon>Actinomycetes</taxon>
        <taxon>Pseudonocardiales</taxon>
        <taxon>Pseudonocardiaceae</taxon>
        <taxon>Prauserella</taxon>
    </lineage>
</organism>
<feature type="transmembrane region" description="Helical" evidence="2">
    <location>
        <begin position="62"/>
        <end position="82"/>
    </location>
</feature>
<feature type="transmembrane region" description="Helical" evidence="2">
    <location>
        <begin position="36"/>
        <end position="56"/>
    </location>
</feature>
<dbReference type="EMBL" id="VLJV01000001">
    <property type="protein sequence ID" value="TWH22054.1"/>
    <property type="molecule type" value="Genomic_DNA"/>
</dbReference>
<keyword evidence="2" id="KW-0472">Membrane</keyword>
<reference evidence="3 4" key="1">
    <citation type="submission" date="2019-07" db="EMBL/GenBank/DDBJ databases">
        <title>R&amp;d 2014.</title>
        <authorList>
            <person name="Klenk H.-P."/>
        </authorList>
    </citation>
    <scope>NUCLEOTIDE SEQUENCE [LARGE SCALE GENOMIC DNA]</scope>
    <source>
        <strain evidence="3 4">DSM 43194</strain>
    </source>
</reference>
<keyword evidence="4" id="KW-1185">Reference proteome</keyword>
<comment type="caution">
    <text evidence="3">The sequence shown here is derived from an EMBL/GenBank/DDBJ whole genome shotgun (WGS) entry which is preliminary data.</text>
</comment>
<evidence type="ECO:0000256" key="1">
    <source>
        <dbReference type="SAM" id="MobiDB-lite"/>
    </source>
</evidence>
<name>A0A660CI10_9PSEU</name>
<evidence type="ECO:0008006" key="5">
    <source>
        <dbReference type="Google" id="ProtNLM"/>
    </source>
</evidence>
<evidence type="ECO:0000313" key="3">
    <source>
        <dbReference type="EMBL" id="TWH22054.1"/>
    </source>
</evidence>
<dbReference type="RefSeq" id="WP_246134825.1">
    <property type="nucleotide sequence ID" value="NZ_JOIJ01000018.1"/>
</dbReference>
<evidence type="ECO:0000313" key="4">
    <source>
        <dbReference type="Proteomes" id="UP000317303"/>
    </source>
</evidence>
<gene>
    <name evidence="3" type="ORF">JD82_03927</name>
</gene>
<keyword evidence="2" id="KW-0812">Transmembrane</keyword>
<protein>
    <recommendedName>
        <fullName evidence="5">DUF3093 family protein</fullName>
    </recommendedName>
</protein>
<dbReference type="AlphaFoldDB" id="A0A660CI10"/>
<proteinExistence type="predicted"/>
<accession>A0A660CI10</accession>
<sequence>MSDDNNDTGSKSDGAGQPAGTGTSETVHYAEAGASYWRLVLGPALAAAGAVAEVVMGDRPHWLMWIITGVGLLWLNGIWVLARRRFLRVRVTDTQLVQGTERVPVADIASVLTREPRPGTRVLGGGPTVPRRYDGVELKLADGTHVLAWSQDTETFTAALRGAVRNSRRD</sequence>
<feature type="region of interest" description="Disordered" evidence="1">
    <location>
        <begin position="1"/>
        <end position="24"/>
    </location>
</feature>
<dbReference type="Proteomes" id="UP000317303">
    <property type="component" value="Unassembled WGS sequence"/>
</dbReference>